<gene>
    <name evidence="1" type="ORF">FB45DRAFT_909387</name>
</gene>
<comment type="caution">
    <text evidence="1">The sequence shown here is derived from an EMBL/GenBank/DDBJ whole genome shotgun (WGS) entry which is preliminary data.</text>
</comment>
<name>A0AAD7FNT5_9AGAR</name>
<dbReference type="SUPFAM" id="SSF81383">
    <property type="entry name" value="F-box domain"/>
    <property type="match status" value="1"/>
</dbReference>
<keyword evidence="2" id="KW-1185">Reference proteome</keyword>
<evidence type="ECO:0000313" key="1">
    <source>
        <dbReference type="EMBL" id="KAJ7634626.1"/>
    </source>
</evidence>
<dbReference type="InterPro" id="IPR036047">
    <property type="entry name" value="F-box-like_dom_sf"/>
</dbReference>
<proteinExistence type="predicted"/>
<dbReference type="EMBL" id="JARKIF010000007">
    <property type="protein sequence ID" value="KAJ7634626.1"/>
    <property type="molecule type" value="Genomic_DNA"/>
</dbReference>
<evidence type="ECO:0000313" key="2">
    <source>
        <dbReference type="Proteomes" id="UP001221142"/>
    </source>
</evidence>
<evidence type="ECO:0008006" key="3">
    <source>
        <dbReference type="Google" id="ProtNLM"/>
    </source>
</evidence>
<organism evidence="1 2">
    <name type="scientific">Roridomyces roridus</name>
    <dbReference type="NCBI Taxonomy" id="1738132"/>
    <lineage>
        <taxon>Eukaryota</taxon>
        <taxon>Fungi</taxon>
        <taxon>Dikarya</taxon>
        <taxon>Basidiomycota</taxon>
        <taxon>Agaricomycotina</taxon>
        <taxon>Agaricomycetes</taxon>
        <taxon>Agaricomycetidae</taxon>
        <taxon>Agaricales</taxon>
        <taxon>Marasmiineae</taxon>
        <taxon>Mycenaceae</taxon>
        <taxon>Roridomyces</taxon>
    </lineage>
</organism>
<dbReference type="CDD" id="cd09917">
    <property type="entry name" value="F-box_SF"/>
    <property type="match status" value="1"/>
</dbReference>
<sequence length="437" mass="49163">MLPTLSEDNVRSIFQFCDVRTVLAVGRTNKSLHRLTRDKLVWIYLVDNLRRKGFVDLRLSEIQSLSSEALVDLVKRMVVGPASWTPPKRLPFLSRLLWGSPGVPPPPPAQICRQFVVHAPGITPSRTKLLPGGEYVLLTTYHTLECWSVREDRLIWAHQKVDPDSVIIDFAADMQGGNAVNLILYERPGAITDGRRDRIIQVLHLDLQTGISASHRFTPWFYSCILLHWPTNAQITLTANESNSRFLVTLLPEHIVFVEPHADRKTFLGLIPNSDAVCSIQELPCIRVLIKVGLLHSRQSSELASSTLYAHESPLEDGMYRIWICTWGFTAIHGQRLLRSSIYRYNLLIPAGDISPEIRRGPSRTWGFNVNGAGTGYGSFSEHFVIQQTVTRCKVFCAQEESQGVEFDFDGTDPYTSTYSGAITYTSDDSVVVAYFS</sequence>
<reference evidence="1" key="1">
    <citation type="submission" date="2023-03" db="EMBL/GenBank/DDBJ databases">
        <title>Massive genome expansion in bonnet fungi (Mycena s.s.) driven by repeated elements and novel gene families across ecological guilds.</title>
        <authorList>
            <consortium name="Lawrence Berkeley National Laboratory"/>
            <person name="Harder C.B."/>
            <person name="Miyauchi S."/>
            <person name="Viragh M."/>
            <person name="Kuo A."/>
            <person name="Thoen E."/>
            <person name="Andreopoulos B."/>
            <person name="Lu D."/>
            <person name="Skrede I."/>
            <person name="Drula E."/>
            <person name="Henrissat B."/>
            <person name="Morin E."/>
            <person name="Kohler A."/>
            <person name="Barry K."/>
            <person name="LaButti K."/>
            <person name="Morin E."/>
            <person name="Salamov A."/>
            <person name="Lipzen A."/>
            <person name="Mereny Z."/>
            <person name="Hegedus B."/>
            <person name="Baldrian P."/>
            <person name="Stursova M."/>
            <person name="Weitz H."/>
            <person name="Taylor A."/>
            <person name="Grigoriev I.V."/>
            <person name="Nagy L.G."/>
            <person name="Martin F."/>
            <person name="Kauserud H."/>
        </authorList>
    </citation>
    <scope>NUCLEOTIDE SEQUENCE</scope>
    <source>
        <strain evidence="1">9284</strain>
    </source>
</reference>
<accession>A0AAD7FNT5</accession>
<dbReference type="AlphaFoldDB" id="A0AAD7FNT5"/>
<protein>
    <recommendedName>
        <fullName evidence="3">F-box domain-containing protein</fullName>
    </recommendedName>
</protein>
<dbReference type="Proteomes" id="UP001221142">
    <property type="component" value="Unassembled WGS sequence"/>
</dbReference>